<dbReference type="PROSITE" id="PS50893">
    <property type="entry name" value="ABC_TRANSPORTER_2"/>
    <property type="match status" value="1"/>
</dbReference>
<dbReference type="PROSITE" id="PS50929">
    <property type="entry name" value="ABC_TM1F"/>
    <property type="match status" value="1"/>
</dbReference>
<sequence length="750" mass="80217">MTSSTGTGGADADDRSGGNGERKRRHPAAGTGDQGQPPLGGRGACRATAPSIAPAVKRTEEAEEASERDNAKRILRTLATHLWPSKELQADHVSIKARVVGSLALLLGAKLVTIQVPFIFKGLVDTLGETSRVAAAAAAATGDAVVAGGVSPEAAVAVPVSMVLGYGIARSTASGAQELRNVVFAVVAQRAIRRVGRDVFEHLHDLGLKYHLEKNTGTVSRIIDRGGRSIQYTLSAMLFNVLPTIVEISLVSGILASQASWKYSAVCCSTIVTYSAYTFGITQWRTKFRKQMIAQENEASAKVTDSLVNYETVKYFNNEAHEASRYDESLKGFQEASVKTQTSLSMLNVGQHVIFSTGLTAIMALAASDIAAGHSTVGDLVLVNGLLFQLAIPLGFVGSTYREVRQALIDMTAMFKISDTVPQVTDREGAAELVNADVGGISFTDVRFGYGPDREILKGLTFEVPAGQTVAIVGHSGCGKSTIMRLLYRFFDINSGSIKIAGQDIKEVSQASLRRAVGVVPQDTVLFNDTIGYNIAYGDLCAGTEEVEEAARKAQLDSSIASMPQDGAARYARRQHTRPRYASIPWRHVLDFVSAHVLFLSRPLKGYGTVVGERGLMISGGEKQRVAIARAMLKNAPILLCDEPTSSLDTKTETEIMGHLKTLGRNRTSIIIAHRLSTVKDADKIIVLDQGKVVEEGNHAELMADTGGRYFGLWQAQRAWAAEESTAEDRDGSSGGTDNESGGGDRSSPP</sequence>
<feature type="compositionally biased region" description="Basic and acidic residues" evidence="8">
    <location>
        <begin position="57"/>
        <end position="69"/>
    </location>
</feature>
<evidence type="ECO:0000256" key="1">
    <source>
        <dbReference type="ARBA" id="ARBA00004225"/>
    </source>
</evidence>
<dbReference type="eggNOG" id="KOG0057">
    <property type="taxonomic scope" value="Eukaryota"/>
</dbReference>
<dbReference type="InterPro" id="IPR039421">
    <property type="entry name" value="Type_1_exporter"/>
</dbReference>
<dbReference type="Gene3D" id="3.40.50.300">
    <property type="entry name" value="P-loop containing nucleotide triphosphate hydrolases"/>
    <property type="match status" value="1"/>
</dbReference>
<dbReference type="GO" id="GO:0140359">
    <property type="term" value="F:ABC-type transporter activity"/>
    <property type="evidence" value="ECO:0007669"/>
    <property type="project" value="InterPro"/>
</dbReference>
<reference evidence="11 12" key="1">
    <citation type="journal article" date="2010" name="Nature">
        <title>The Ectocarpus genome and the independent evolution of multicellularity in brown algae.</title>
        <authorList>
            <person name="Cock J.M."/>
            <person name="Sterck L."/>
            <person name="Rouze P."/>
            <person name="Scornet D."/>
            <person name="Allen A.E."/>
            <person name="Amoutzias G."/>
            <person name="Anthouard V."/>
            <person name="Artiguenave F."/>
            <person name="Aury J.M."/>
            <person name="Badger J.H."/>
            <person name="Beszteri B."/>
            <person name="Billiau K."/>
            <person name="Bonnet E."/>
            <person name="Bothwell J.H."/>
            <person name="Bowler C."/>
            <person name="Boyen C."/>
            <person name="Brownlee C."/>
            <person name="Carrano C.J."/>
            <person name="Charrier B."/>
            <person name="Cho G.Y."/>
            <person name="Coelho S.M."/>
            <person name="Collen J."/>
            <person name="Corre E."/>
            <person name="Da Silva C."/>
            <person name="Delage L."/>
            <person name="Delaroque N."/>
            <person name="Dittami S.M."/>
            <person name="Doulbeau S."/>
            <person name="Elias M."/>
            <person name="Farnham G."/>
            <person name="Gachon C.M."/>
            <person name="Gschloessl B."/>
            <person name="Heesch S."/>
            <person name="Jabbari K."/>
            <person name="Jubin C."/>
            <person name="Kawai H."/>
            <person name="Kimura K."/>
            <person name="Kloareg B."/>
            <person name="Kupper F.C."/>
            <person name="Lang D."/>
            <person name="Le Bail A."/>
            <person name="Leblanc C."/>
            <person name="Lerouge P."/>
            <person name="Lohr M."/>
            <person name="Lopez P.J."/>
            <person name="Martens C."/>
            <person name="Maumus F."/>
            <person name="Michel G."/>
            <person name="Miranda-Saavedra D."/>
            <person name="Morales J."/>
            <person name="Moreau H."/>
            <person name="Motomura T."/>
            <person name="Nagasato C."/>
            <person name="Napoli C.A."/>
            <person name="Nelson D.R."/>
            <person name="Nyvall-Collen P."/>
            <person name="Peters A.F."/>
            <person name="Pommier C."/>
            <person name="Potin P."/>
            <person name="Poulain J."/>
            <person name="Quesneville H."/>
            <person name="Read B."/>
            <person name="Rensing S.A."/>
            <person name="Ritter A."/>
            <person name="Rousvoal S."/>
            <person name="Samanta M."/>
            <person name="Samson G."/>
            <person name="Schroeder D.C."/>
            <person name="Segurens B."/>
            <person name="Strittmatter M."/>
            <person name="Tonon T."/>
            <person name="Tregear J.W."/>
            <person name="Valentin K."/>
            <person name="von Dassow P."/>
            <person name="Yamagishi T."/>
            <person name="Van de Peer Y."/>
            <person name="Wincker P."/>
        </authorList>
    </citation>
    <scope>NUCLEOTIDE SEQUENCE [LARGE SCALE GENOMIC DNA]</scope>
    <source>
        <strain evidence="12">Ec32 / CCAP1310/4</strain>
    </source>
</reference>
<dbReference type="InterPro" id="IPR017871">
    <property type="entry name" value="ABC_transporter-like_CS"/>
</dbReference>
<dbReference type="GO" id="GO:0005524">
    <property type="term" value="F:ATP binding"/>
    <property type="evidence" value="ECO:0007669"/>
    <property type="project" value="UniProtKB-KW"/>
</dbReference>
<organism evidence="11 12">
    <name type="scientific">Ectocarpus siliculosus</name>
    <name type="common">Brown alga</name>
    <name type="synonym">Conferva siliculosa</name>
    <dbReference type="NCBI Taxonomy" id="2880"/>
    <lineage>
        <taxon>Eukaryota</taxon>
        <taxon>Sar</taxon>
        <taxon>Stramenopiles</taxon>
        <taxon>Ochrophyta</taxon>
        <taxon>PX clade</taxon>
        <taxon>Phaeophyceae</taxon>
        <taxon>Ectocarpales</taxon>
        <taxon>Ectocarpaceae</taxon>
        <taxon>Ectocarpus</taxon>
    </lineage>
</organism>
<feature type="domain" description="ABC transmembrane type-1" evidence="10">
    <location>
        <begin position="100"/>
        <end position="406"/>
    </location>
</feature>
<dbReference type="CDD" id="cd18582">
    <property type="entry name" value="ABC_6TM_ATM1_ABCB7"/>
    <property type="match status" value="1"/>
</dbReference>
<dbReference type="Pfam" id="PF00664">
    <property type="entry name" value="ABC_membrane"/>
    <property type="match status" value="1"/>
</dbReference>
<evidence type="ECO:0000256" key="3">
    <source>
        <dbReference type="ARBA" id="ARBA00022692"/>
    </source>
</evidence>
<dbReference type="GO" id="GO:0005743">
    <property type="term" value="C:mitochondrial inner membrane"/>
    <property type="evidence" value="ECO:0007669"/>
    <property type="project" value="TreeGrafter"/>
</dbReference>
<dbReference type="SUPFAM" id="SSF52540">
    <property type="entry name" value="P-loop containing nucleoside triphosphate hydrolases"/>
    <property type="match status" value="1"/>
</dbReference>
<dbReference type="SUPFAM" id="SSF90123">
    <property type="entry name" value="ABC transporter transmembrane region"/>
    <property type="match status" value="1"/>
</dbReference>
<dbReference type="InterPro" id="IPR011527">
    <property type="entry name" value="ABC1_TM_dom"/>
</dbReference>
<dbReference type="InterPro" id="IPR027417">
    <property type="entry name" value="P-loop_NTPase"/>
</dbReference>
<feature type="region of interest" description="Disordered" evidence="8">
    <location>
        <begin position="1"/>
        <end position="69"/>
    </location>
</feature>
<feature type="compositionally biased region" description="Gly residues" evidence="8">
    <location>
        <begin position="741"/>
        <end position="750"/>
    </location>
</feature>
<dbReference type="InterPro" id="IPR003593">
    <property type="entry name" value="AAA+_ATPase"/>
</dbReference>
<protein>
    <submittedName>
        <fullName evidence="11">Iron-sulfur clusters transporter atm1, mitochondrial</fullName>
    </submittedName>
</protein>
<dbReference type="InterPro" id="IPR003439">
    <property type="entry name" value="ABC_transporter-like_ATP-bd"/>
</dbReference>
<gene>
    <name evidence="11" type="ORF">Esi_0099_0059</name>
</gene>
<proteinExistence type="predicted"/>
<dbReference type="InParanoid" id="D8LUA8"/>
<keyword evidence="12" id="KW-1185">Reference proteome</keyword>
<keyword evidence="7" id="KW-0472">Membrane</keyword>
<feature type="domain" description="ABC transporter" evidence="9">
    <location>
        <begin position="441"/>
        <end position="715"/>
    </location>
</feature>
<keyword evidence="5" id="KW-0067">ATP-binding</keyword>
<dbReference type="STRING" id="2880.D8LUA8"/>
<dbReference type="EMBL" id="FN649232">
    <property type="protein sequence ID" value="CBN75449.1"/>
    <property type="molecule type" value="Genomic_DNA"/>
</dbReference>
<evidence type="ECO:0000256" key="4">
    <source>
        <dbReference type="ARBA" id="ARBA00022741"/>
    </source>
</evidence>
<dbReference type="Proteomes" id="UP000002630">
    <property type="component" value="Linkage Group LG17"/>
</dbReference>
<feature type="region of interest" description="Disordered" evidence="8">
    <location>
        <begin position="721"/>
        <end position="750"/>
    </location>
</feature>
<dbReference type="Pfam" id="PF00005">
    <property type="entry name" value="ABC_tran"/>
    <property type="match status" value="1"/>
</dbReference>
<evidence type="ECO:0000256" key="6">
    <source>
        <dbReference type="ARBA" id="ARBA00022989"/>
    </source>
</evidence>
<dbReference type="OrthoDB" id="6500128at2759"/>
<accession>D8LUA8</accession>
<comment type="subcellular location">
    <subcellularLocation>
        <location evidence="1">Mitochondrion membrane</location>
        <topology evidence="1">Multi-pass membrane protein</topology>
    </subcellularLocation>
</comment>
<evidence type="ECO:0000259" key="10">
    <source>
        <dbReference type="PROSITE" id="PS50929"/>
    </source>
</evidence>
<evidence type="ECO:0000313" key="11">
    <source>
        <dbReference type="EMBL" id="CBN75449.1"/>
    </source>
</evidence>
<evidence type="ECO:0000256" key="8">
    <source>
        <dbReference type="SAM" id="MobiDB-lite"/>
    </source>
</evidence>
<keyword evidence="4" id="KW-0547">Nucleotide-binding</keyword>
<evidence type="ECO:0000256" key="7">
    <source>
        <dbReference type="ARBA" id="ARBA00023136"/>
    </source>
</evidence>
<dbReference type="PROSITE" id="PS00211">
    <property type="entry name" value="ABC_TRANSPORTER_1"/>
    <property type="match status" value="1"/>
</dbReference>
<dbReference type="EMBL" id="FN649742">
    <property type="protein sequence ID" value="CBN75449.1"/>
    <property type="molecule type" value="Genomic_DNA"/>
</dbReference>
<dbReference type="SMART" id="SM00382">
    <property type="entry name" value="AAA"/>
    <property type="match status" value="1"/>
</dbReference>
<evidence type="ECO:0000256" key="5">
    <source>
        <dbReference type="ARBA" id="ARBA00022840"/>
    </source>
</evidence>
<evidence type="ECO:0000313" key="12">
    <source>
        <dbReference type="Proteomes" id="UP000002630"/>
    </source>
</evidence>
<name>D8LUA8_ECTSI</name>
<dbReference type="PANTHER" id="PTHR24221:SF402">
    <property type="entry name" value="IRON-SULFUR CLUSTERS TRANSPORTER ABCB7, MITOCHONDRIAL"/>
    <property type="match status" value="1"/>
</dbReference>
<keyword evidence="2" id="KW-0813">Transport</keyword>
<evidence type="ECO:0000256" key="2">
    <source>
        <dbReference type="ARBA" id="ARBA00022448"/>
    </source>
</evidence>
<dbReference type="OMA" id="VFHIIPI"/>
<dbReference type="Gene3D" id="1.20.1560.10">
    <property type="entry name" value="ABC transporter type 1, transmembrane domain"/>
    <property type="match status" value="1"/>
</dbReference>
<dbReference type="GO" id="GO:0016887">
    <property type="term" value="F:ATP hydrolysis activity"/>
    <property type="evidence" value="ECO:0007669"/>
    <property type="project" value="InterPro"/>
</dbReference>
<dbReference type="InterPro" id="IPR036640">
    <property type="entry name" value="ABC1_TM_sf"/>
</dbReference>
<dbReference type="GO" id="GO:0006879">
    <property type="term" value="P:intracellular iron ion homeostasis"/>
    <property type="evidence" value="ECO:0007669"/>
    <property type="project" value="TreeGrafter"/>
</dbReference>
<dbReference type="FunFam" id="1.20.1560.10:FF:000105">
    <property type="entry name" value="ABC transporter B family member 25"/>
    <property type="match status" value="1"/>
</dbReference>
<dbReference type="AlphaFoldDB" id="D8LUA8"/>
<dbReference type="PANTHER" id="PTHR24221">
    <property type="entry name" value="ATP-BINDING CASSETTE SUB-FAMILY B"/>
    <property type="match status" value="1"/>
</dbReference>
<keyword evidence="3" id="KW-0812">Transmembrane</keyword>
<evidence type="ECO:0000259" key="9">
    <source>
        <dbReference type="PROSITE" id="PS50893"/>
    </source>
</evidence>
<keyword evidence="6" id="KW-1133">Transmembrane helix</keyword>